<evidence type="ECO:0000256" key="5">
    <source>
        <dbReference type="ARBA" id="ARBA00023157"/>
    </source>
</evidence>
<keyword evidence="4" id="KW-0372">Hormone</keyword>
<keyword evidence="5" id="KW-1015">Disulfide bond</keyword>
<dbReference type="AlphaFoldDB" id="A0A8C4S290"/>
<reference evidence="13" key="3">
    <citation type="submission" date="2025-09" db="UniProtKB">
        <authorList>
            <consortium name="Ensembl"/>
        </authorList>
    </citation>
    <scope>IDENTIFICATION</scope>
</reference>
<evidence type="ECO:0000256" key="8">
    <source>
        <dbReference type="ARBA" id="ARBA00039483"/>
    </source>
</evidence>
<protein>
    <recommendedName>
        <fullName evidence="8">Thyrotropin subunit beta</fullName>
    </recommendedName>
    <alternativeName>
        <fullName evidence="9">Thyroid-stimulating hormone subunit beta</fullName>
    </alternativeName>
    <alternativeName>
        <fullName evidence="10">Thyrotropin beta chain</fullName>
    </alternativeName>
</protein>
<evidence type="ECO:0000256" key="11">
    <source>
        <dbReference type="SAM" id="MobiDB-lite"/>
    </source>
</evidence>
<evidence type="ECO:0000256" key="4">
    <source>
        <dbReference type="ARBA" id="ARBA00022702"/>
    </source>
</evidence>
<dbReference type="InterPro" id="IPR018245">
    <property type="entry name" value="Gonadotropin_bsu_CS"/>
</dbReference>
<evidence type="ECO:0000256" key="1">
    <source>
        <dbReference type="ARBA" id="ARBA00004613"/>
    </source>
</evidence>
<evidence type="ECO:0000256" key="3">
    <source>
        <dbReference type="ARBA" id="ARBA00022525"/>
    </source>
</evidence>
<dbReference type="Gene3D" id="2.10.90.10">
    <property type="entry name" value="Cystine-knot cytokines"/>
    <property type="match status" value="1"/>
</dbReference>
<dbReference type="Ensembl" id="ENSECRT00000010477.1">
    <property type="protein sequence ID" value="ENSECRP00000010307.1"/>
    <property type="gene ID" value="ENSECRG00000006790.1"/>
</dbReference>
<comment type="similarity">
    <text evidence="2">Belongs to the glycoprotein hormones subunit beta family.</text>
</comment>
<dbReference type="InterPro" id="IPR006208">
    <property type="entry name" value="Glyco_hormone_CN"/>
</dbReference>
<comment type="subcellular location">
    <subcellularLocation>
        <location evidence="1">Secreted</location>
    </subcellularLocation>
</comment>
<evidence type="ECO:0000256" key="6">
    <source>
        <dbReference type="ARBA" id="ARBA00023180"/>
    </source>
</evidence>
<feature type="region of interest" description="Disordered" evidence="11">
    <location>
        <begin position="128"/>
        <end position="159"/>
    </location>
</feature>
<feature type="domain" description="Glycoprotein hormone subunit beta" evidence="12">
    <location>
        <begin position="29"/>
        <end position="126"/>
    </location>
</feature>
<reference evidence="13" key="2">
    <citation type="submission" date="2025-08" db="UniProtKB">
        <authorList>
            <consortium name="Ensembl"/>
        </authorList>
    </citation>
    <scope>IDENTIFICATION</scope>
</reference>
<keyword evidence="6" id="KW-0325">Glycoprotein</keyword>
<comment type="subunit">
    <text evidence="7">Heterodimer of a common alpha chain and a unique beta chain which confers biological specificity to thyrotropin, lutropin, follitropin and gonadotropin.</text>
</comment>
<dbReference type="PROSITE" id="PS00261">
    <property type="entry name" value="GLYCO_HORMONE_BETA_1"/>
    <property type="match status" value="1"/>
</dbReference>
<dbReference type="GO" id="GO:0010817">
    <property type="term" value="P:regulation of hormone levels"/>
    <property type="evidence" value="ECO:0007669"/>
    <property type="project" value="UniProtKB-ARBA"/>
</dbReference>
<evidence type="ECO:0000259" key="12">
    <source>
        <dbReference type="Pfam" id="PF00007"/>
    </source>
</evidence>
<dbReference type="GO" id="GO:0005737">
    <property type="term" value="C:cytoplasm"/>
    <property type="evidence" value="ECO:0007669"/>
    <property type="project" value="TreeGrafter"/>
</dbReference>
<evidence type="ECO:0000256" key="7">
    <source>
        <dbReference type="ARBA" id="ARBA00038688"/>
    </source>
</evidence>
<gene>
    <name evidence="13" type="primary">TSHB</name>
</gene>
<evidence type="ECO:0000313" key="14">
    <source>
        <dbReference type="Proteomes" id="UP000694620"/>
    </source>
</evidence>
<evidence type="ECO:0000256" key="2">
    <source>
        <dbReference type="ARBA" id="ARBA00006552"/>
    </source>
</evidence>
<dbReference type="GO" id="GO:0005615">
    <property type="term" value="C:extracellular space"/>
    <property type="evidence" value="ECO:0007669"/>
    <property type="project" value="TreeGrafter"/>
</dbReference>
<feature type="compositionally biased region" description="Low complexity" evidence="11">
    <location>
        <begin position="136"/>
        <end position="148"/>
    </location>
</feature>
<sequence length="159" mass="17480">MEMLHNILKNFLYYNPLQETPVSQIPTAFCVPTQYTLYVENPECAFCVAVNTTICAGYCMTRDVNVRGLLPRMALSQTVCTYQDLAYRTIRLPGCAPQVNPFYTYPVALTCKCGKCNTDFSDCRGGSSLSRDAQTSLSPATSSSSSGRIPRRSQASGET</sequence>
<keyword evidence="3" id="KW-0964">Secreted</keyword>
<dbReference type="Pfam" id="PF00007">
    <property type="entry name" value="Cys_knot"/>
    <property type="match status" value="1"/>
</dbReference>
<dbReference type="PANTHER" id="PTHR11515:SF5">
    <property type="entry name" value="THYROTROPIN SUBUNIT BETA"/>
    <property type="match status" value="1"/>
</dbReference>
<dbReference type="CDD" id="cd00069">
    <property type="entry name" value="GHB_like"/>
    <property type="match status" value="1"/>
</dbReference>
<dbReference type="InterPro" id="IPR001545">
    <property type="entry name" value="Gonadotropin_bsu"/>
</dbReference>
<keyword evidence="14" id="KW-1185">Reference proteome</keyword>
<dbReference type="InterPro" id="IPR029034">
    <property type="entry name" value="Cystine-knot_cytokine"/>
</dbReference>
<dbReference type="SMART" id="SM00068">
    <property type="entry name" value="GHB"/>
    <property type="match status" value="1"/>
</dbReference>
<dbReference type="GeneTree" id="ENSGT00940000158152"/>
<dbReference type="GO" id="GO:0007186">
    <property type="term" value="P:G protein-coupled receptor signaling pathway"/>
    <property type="evidence" value="ECO:0007669"/>
    <property type="project" value="TreeGrafter"/>
</dbReference>
<proteinExistence type="inferred from homology"/>
<dbReference type="GO" id="GO:0005179">
    <property type="term" value="F:hormone activity"/>
    <property type="evidence" value="ECO:0007669"/>
    <property type="project" value="UniProtKB-KW"/>
</dbReference>
<dbReference type="FunFam" id="2.10.90.10:FF:000007">
    <property type="entry name" value="Luteinizing hormone beta subunit"/>
    <property type="match status" value="1"/>
</dbReference>
<dbReference type="PANTHER" id="PTHR11515">
    <property type="entry name" value="GLYCOPROTEIN HORMONE BETA CHAIN"/>
    <property type="match status" value="1"/>
</dbReference>
<name>A0A8C4S290_ERPCA</name>
<organism evidence="13 14">
    <name type="scientific">Erpetoichthys calabaricus</name>
    <name type="common">Rope fish</name>
    <name type="synonym">Calamoichthys calabaricus</name>
    <dbReference type="NCBI Taxonomy" id="27687"/>
    <lineage>
        <taxon>Eukaryota</taxon>
        <taxon>Metazoa</taxon>
        <taxon>Chordata</taxon>
        <taxon>Craniata</taxon>
        <taxon>Vertebrata</taxon>
        <taxon>Euteleostomi</taxon>
        <taxon>Actinopterygii</taxon>
        <taxon>Polypteriformes</taxon>
        <taxon>Polypteridae</taxon>
        <taxon>Erpetoichthys</taxon>
    </lineage>
</organism>
<dbReference type="SUPFAM" id="SSF57501">
    <property type="entry name" value="Cystine-knot cytokines"/>
    <property type="match status" value="1"/>
</dbReference>
<evidence type="ECO:0000256" key="9">
    <source>
        <dbReference type="ARBA" id="ARBA00042284"/>
    </source>
</evidence>
<accession>A0A8C4S290</accession>
<reference evidence="13" key="1">
    <citation type="submission" date="2021-06" db="EMBL/GenBank/DDBJ databases">
        <authorList>
            <consortium name="Wellcome Sanger Institute Data Sharing"/>
        </authorList>
    </citation>
    <scope>NUCLEOTIDE SEQUENCE [LARGE SCALE GENOMIC DNA]</scope>
</reference>
<evidence type="ECO:0000313" key="13">
    <source>
        <dbReference type="Ensembl" id="ENSECRP00000010307.1"/>
    </source>
</evidence>
<dbReference type="Proteomes" id="UP000694620">
    <property type="component" value="Chromosome 3"/>
</dbReference>
<evidence type="ECO:0000256" key="10">
    <source>
        <dbReference type="ARBA" id="ARBA00042931"/>
    </source>
</evidence>